<comment type="caution">
    <text evidence="6">The sequence shown here is derived from an EMBL/GenBank/DDBJ whole genome shotgun (WGS) entry which is preliminary data.</text>
</comment>
<keyword evidence="7" id="KW-1185">Reference proteome</keyword>
<keyword evidence="2" id="KW-0731">Sigma factor</keyword>
<protein>
    <submittedName>
        <fullName evidence="6">RNA polymerase sigma factor</fullName>
    </submittedName>
</protein>
<dbReference type="PANTHER" id="PTHR43133">
    <property type="entry name" value="RNA POLYMERASE ECF-TYPE SIGMA FACTO"/>
    <property type="match status" value="1"/>
</dbReference>
<evidence type="ECO:0000259" key="5">
    <source>
        <dbReference type="Pfam" id="PF08281"/>
    </source>
</evidence>
<evidence type="ECO:0000256" key="3">
    <source>
        <dbReference type="ARBA" id="ARBA00023163"/>
    </source>
</evidence>
<proteinExistence type="predicted"/>
<feature type="domain" description="RNA polymerase sigma-70 region 2" evidence="4">
    <location>
        <begin position="15"/>
        <end position="79"/>
    </location>
</feature>
<dbReference type="InterPro" id="IPR014284">
    <property type="entry name" value="RNA_pol_sigma-70_dom"/>
</dbReference>
<accession>A0ABS6V7Y6</accession>
<keyword evidence="3" id="KW-0804">Transcription</keyword>
<keyword evidence="1" id="KW-0805">Transcription regulation</keyword>
<dbReference type="InterPro" id="IPR039425">
    <property type="entry name" value="RNA_pol_sigma-70-like"/>
</dbReference>
<evidence type="ECO:0000259" key="4">
    <source>
        <dbReference type="Pfam" id="PF04542"/>
    </source>
</evidence>
<evidence type="ECO:0000256" key="1">
    <source>
        <dbReference type="ARBA" id="ARBA00023015"/>
    </source>
</evidence>
<sequence>MNLKKSSFERHLSPVYPRLRRFAYSLSRDAHDADDLTQRAAMRAMSSFDKFQEGTNFDSWVFRITRNLWIDTVRARGRRGKHEMPEEAGTSVGYDPLPATEAALDLGKAMAALEKLPEEQREVVSLVLIDGMAYREAADLLELPIGTISSRVVRGRKALLDLLGETQDD</sequence>
<dbReference type="CDD" id="cd06171">
    <property type="entry name" value="Sigma70_r4"/>
    <property type="match status" value="1"/>
</dbReference>
<evidence type="ECO:0000313" key="7">
    <source>
        <dbReference type="Proteomes" id="UP000698028"/>
    </source>
</evidence>
<dbReference type="InterPro" id="IPR007627">
    <property type="entry name" value="RNA_pol_sigma70_r2"/>
</dbReference>
<dbReference type="Proteomes" id="UP000698028">
    <property type="component" value="Unassembled WGS sequence"/>
</dbReference>
<dbReference type="PANTHER" id="PTHR43133:SF25">
    <property type="entry name" value="RNA POLYMERASE SIGMA FACTOR RFAY-RELATED"/>
    <property type="match status" value="1"/>
</dbReference>
<reference evidence="6 7" key="1">
    <citation type="submission" date="2021-07" db="EMBL/GenBank/DDBJ databases">
        <title>The draft genome sequence of Sphingomicrobium sp. B8.</title>
        <authorList>
            <person name="Mu L."/>
        </authorList>
    </citation>
    <scope>NUCLEOTIDE SEQUENCE [LARGE SCALE GENOMIC DNA]</scope>
    <source>
        <strain evidence="6 7">B8</strain>
    </source>
</reference>
<dbReference type="RefSeq" id="WP_218633913.1">
    <property type="nucleotide sequence ID" value="NZ_JAHVAH010000001.1"/>
</dbReference>
<gene>
    <name evidence="6" type="ORF">KTQ36_10360</name>
</gene>
<dbReference type="Pfam" id="PF08281">
    <property type="entry name" value="Sigma70_r4_2"/>
    <property type="match status" value="1"/>
</dbReference>
<organism evidence="6 7">
    <name type="scientific">Sphingomicrobium clamense</name>
    <dbReference type="NCBI Taxonomy" id="2851013"/>
    <lineage>
        <taxon>Bacteria</taxon>
        <taxon>Pseudomonadati</taxon>
        <taxon>Pseudomonadota</taxon>
        <taxon>Alphaproteobacteria</taxon>
        <taxon>Sphingomonadales</taxon>
        <taxon>Sphingomonadaceae</taxon>
        <taxon>Sphingomicrobium</taxon>
    </lineage>
</organism>
<dbReference type="EMBL" id="JAHVAH010000001">
    <property type="protein sequence ID" value="MBW0145693.1"/>
    <property type="molecule type" value="Genomic_DNA"/>
</dbReference>
<evidence type="ECO:0000256" key="2">
    <source>
        <dbReference type="ARBA" id="ARBA00023082"/>
    </source>
</evidence>
<name>A0ABS6V7Y6_9SPHN</name>
<dbReference type="NCBIfam" id="TIGR02937">
    <property type="entry name" value="sigma70-ECF"/>
    <property type="match status" value="1"/>
</dbReference>
<feature type="domain" description="RNA polymerase sigma factor 70 region 4 type 2" evidence="5">
    <location>
        <begin position="109"/>
        <end position="159"/>
    </location>
</feature>
<evidence type="ECO:0000313" key="6">
    <source>
        <dbReference type="EMBL" id="MBW0145693.1"/>
    </source>
</evidence>
<dbReference type="InterPro" id="IPR013249">
    <property type="entry name" value="RNA_pol_sigma70_r4_t2"/>
</dbReference>
<dbReference type="Pfam" id="PF04542">
    <property type="entry name" value="Sigma70_r2"/>
    <property type="match status" value="1"/>
</dbReference>